<accession>A0AAE1LVE8</accession>
<evidence type="ECO:0000256" key="1">
    <source>
        <dbReference type="ARBA" id="ARBA00004141"/>
    </source>
</evidence>
<feature type="transmembrane region" description="Helical" evidence="5">
    <location>
        <begin position="179"/>
        <end position="202"/>
    </location>
</feature>
<dbReference type="GO" id="GO:0005886">
    <property type="term" value="C:plasma membrane"/>
    <property type="evidence" value="ECO:0007669"/>
    <property type="project" value="TreeGrafter"/>
</dbReference>
<evidence type="ECO:0000313" key="8">
    <source>
        <dbReference type="Proteomes" id="UP001273209"/>
    </source>
</evidence>
<evidence type="ECO:0000259" key="6">
    <source>
        <dbReference type="PROSITE" id="PS50850"/>
    </source>
</evidence>
<dbReference type="PANTHER" id="PTHR23502:SF34">
    <property type="entry name" value="PROTEIN HOL1"/>
    <property type="match status" value="1"/>
</dbReference>
<evidence type="ECO:0000256" key="5">
    <source>
        <dbReference type="SAM" id="Phobius"/>
    </source>
</evidence>
<feature type="transmembrane region" description="Helical" evidence="5">
    <location>
        <begin position="91"/>
        <end position="113"/>
    </location>
</feature>
<dbReference type="GeneID" id="87924588"/>
<dbReference type="InterPro" id="IPR011701">
    <property type="entry name" value="MFS"/>
</dbReference>
<feature type="domain" description="Major facilitator superfamily (MFS) profile" evidence="6">
    <location>
        <begin position="46"/>
        <end position="457"/>
    </location>
</feature>
<reference evidence="7" key="1">
    <citation type="submission" date="2023-11" db="EMBL/GenBank/DDBJ databases">
        <title>The genome sequences of three competitors of mushroom-forming fungi.</title>
        <authorList>
            <person name="Beijen E."/>
            <person name="Ohm R.A."/>
        </authorList>
    </citation>
    <scope>NUCLEOTIDE SEQUENCE</scope>
    <source>
        <strain evidence="7">CBS 100526</strain>
    </source>
</reference>
<keyword evidence="8" id="KW-1185">Reference proteome</keyword>
<proteinExistence type="predicted"/>
<dbReference type="AlphaFoldDB" id="A0AAE1LVE8"/>
<dbReference type="EMBL" id="JAWRVG010000057">
    <property type="protein sequence ID" value="KAK4062828.1"/>
    <property type="molecule type" value="Genomic_DNA"/>
</dbReference>
<dbReference type="InterPro" id="IPR020846">
    <property type="entry name" value="MFS_dom"/>
</dbReference>
<evidence type="ECO:0000256" key="3">
    <source>
        <dbReference type="ARBA" id="ARBA00022989"/>
    </source>
</evidence>
<feature type="transmembrane region" description="Helical" evidence="5">
    <location>
        <begin position="340"/>
        <end position="364"/>
    </location>
</feature>
<evidence type="ECO:0000256" key="4">
    <source>
        <dbReference type="ARBA" id="ARBA00023136"/>
    </source>
</evidence>
<comment type="subcellular location">
    <subcellularLocation>
        <location evidence="1">Membrane</location>
        <topology evidence="1">Multi-pass membrane protein</topology>
    </subcellularLocation>
</comment>
<feature type="transmembrane region" description="Helical" evidence="5">
    <location>
        <begin position="385"/>
        <end position="406"/>
    </location>
</feature>
<dbReference type="Proteomes" id="UP001273209">
    <property type="component" value="Unassembled WGS sequence"/>
</dbReference>
<evidence type="ECO:0000256" key="2">
    <source>
        <dbReference type="ARBA" id="ARBA00022692"/>
    </source>
</evidence>
<feature type="transmembrane region" description="Helical" evidence="5">
    <location>
        <begin position="149"/>
        <end position="172"/>
    </location>
</feature>
<feature type="transmembrane region" description="Helical" evidence="5">
    <location>
        <begin position="44"/>
        <end position="71"/>
    </location>
</feature>
<dbReference type="Pfam" id="PF07690">
    <property type="entry name" value="MFS_1"/>
    <property type="match status" value="1"/>
</dbReference>
<dbReference type="Gene3D" id="1.20.1250.20">
    <property type="entry name" value="MFS general substrate transporter like domains"/>
    <property type="match status" value="1"/>
</dbReference>
<sequence length="457" mass="49175">MHDPTSSALGTVQIRSSSTNEIILIPTPSNDPNDPLNWSKIRRYYIALTACVAMFLCTFLASGPSVALPQMAQDFLGHTKSTPPERIAKTAYFITTVTLMQGIGCLVWMPLIIKYGRRPVYIASFTLYTGTAIWAAVANSYANELSSRIIMGIAIGAGECLAPVTIADVTFLHERGALMAVYTASISGGVAGGIIVSGLITIAHGWRTIYHVSIALIGTMTLLLCFTMPETSYVRNPAQTATADASTPLDKEGGTDYAENVSSREQSIPKKHTFLQELRCFHGTFTQEPLVKIFVRPIGLLILPPVLWATLVMSVLIGFLVAVASTFSSAFAQVYKFEPYQSGLCFIAALIGSLVGIAFGGKVTEAVANYFTKKNGGVREPEMRIPAIIASILAAPTALVLYGVGIQNRLHWMVPTIGLSLLNFSIVQAVNISMVYTIDSYRPIGGEVVTTQLGFKG</sequence>
<name>A0AAE1LVE8_9HYPO</name>
<dbReference type="PANTHER" id="PTHR23502">
    <property type="entry name" value="MAJOR FACILITATOR SUPERFAMILY"/>
    <property type="match status" value="1"/>
</dbReference>
<comment type="caution">
    <text evidence="7">The sequence shown here is derived from an EMBL/GenBank/DDBJ whole genome shotgun (WGS) entry which is preliminary data.</text>
</comment>
<dbReference type="SUPFAM" id="SSF103473">
    <property type="entry name" value="MFS general substrate transporter"/>
    <property type="match status" value="1"/>
</dbReference>
<feature type="transmembrane region" description="Helical" evidence="5">
    <location>
        <begin position="120"/>
        <end position="137"/>
    </location>
</feature>
<dbReference type="GO" id="GO:0022857">
    <property type="term" value="F:transmembrane transporter activity"/>
    <property type="evidence" value="ECO:0007669"/>
    <property type="project" value="InterPro"/>
</dbReference>
<keyword evidence="3 5" id="KW-1133">Transmembrane helix</keyword>
<keyword evidence="2 5" id="KW-0812">Transmembrane</keyword>
<evidence type="ECO:0000313" key="7">
    <source>
        <dbReference type="EMBL" id="KAK4062828.1"/>
    </source>
</evidence>
<feature type="transmembrane region" description="Helical" evidence="5">
    <location>
        <begin position="306"/>
        <end position="328"/>
    </location>
</feature>
<gene>
    <name evidence="7" type="ORF">Triagg1_9698</name>
</gene>
<feature type="transmembrane region" description="Helical" evidence="5">
    <location>
        <begin position="208"/>
        <end position="226"/>
    </location>
</feature>
<dbReference type="RefSeq" id="XP_062751386.1">
    <property type="nucleotide sequence ID" value="XM_062904685.1"/>
</dbReference>
<keyword evidence="4 5" id="KW-0472">Membrane</keyword>
<organism evidence="7 8">
    <name type="scientific">Trichoderma aggressivum f. europaeum</name>
    <dbReference type="NCBI Taxonomy" id="173218"/>
    <lineage>
        <taxon>Eukaryota</taxon>
        <taxon>Fungi</taxon>
        <taxon>Dikarya</taxon>
        <taxon>Ascomycota</taxon>
        <taxon>Pezizomycotina</taxon>
        <taxon>Sordariomycetes</taxon>
        <taxon>Hypocreomycetidae</taxon>
        <taxon>Hypocreales</taxon>
        <taxon>Hypocreaceae</taxon>
        <taxon>Trichoderma</taxon>
    </lineage>
</organism>
<dbReference type="InterPro" id="IPR036259">
    <property type="entry name" value="MFS_trans_sf"/>
</dbReference>
<protein>
    <recommendedName>
        <fullName evidence="6">Major facilitator superfamily (MFS) profile domain-containing protein</fullName>
    </recommendedName>
</protein>
<feature type="transmembrane region" description="Helical" evidence="5">
    <location>
        <begin position="412"/>
        <end position="432"/>
    </location>
</feature>
<dbReference type="PROSITE" id="PS50850">
    <property type="entry name" value="MFS"/>
    <property type="match status" value="1"/>
</dbReference>